<comment type="caution">
    <text evidence="5">The sequence shown here is derived from an EMBL/GenBank/DDBJ whole genome shotgun (WGS) entry which is preliminary data.</text>
</comment>
<reference evidence="5 6" key="1">
    <citation type="submission" date="2024-06" db="EMBL/GenBank/DDBJ databases">
        <title>A chromosome-level genome assembly of beet webworm, Loxostege sticticalis.</title>
        <authorList>
            <person name="Zhang Y."/>
        </authorList>
    </citation>
    <scope>NUCLEOTIDE SEQUENCE [LARGE SCALE GENOMIC DNA]</scope>
    <source>
        <strain evidence="5">AQ026</strain>
        <tissue evidence="5">Whole body</tissue>
    </source>
</reference>
<feature type="signal peptide" evidence="4">
    <location>
        <begin position="1"/>
        <end position="23"/>
    </location>
</feature>
<dbReference type="InterPro" id="IPR051217">
    <property type="entry name" value="Insect_Cuticle_Struc_Prot"/>
</dbReference>
<keyword evidence="6" id="KW-1185">Reference proteome</keyword>
<protein>
    <submittedName>
        <fullName evidence="5">Uncharacterized protein</fullName>
    </submittedName>
</protein>
<proteinExistence type="predicted"/>
<sequence length="170" mass="19078">MDRQQSLMNRLAVLSYLIISTTCTVLHQAPIPILLDLQYHEAPSVPNYNFAYDVNDPHTGDIKNQHEIRRGDHVQGQYSLVQPDGIRRTVDYRADDHTGFQATVNNEGRPVAQPVHSPVVEEAPRRPNVAVLIHPWPTPAATTTSPPPLAISRTSIHQTISNVHSRHPWI</sequence>
<evidence type="ECO:0000256" key="2">
    <source>
        <dbReference type="ARBA" id="ARBA00022729"/>
    </source>
</evidence>
<name>A0ABR3IFR6_LOXSC</name>
<dbReference type="Proteomes" id="UP001549920">
    <property type="component" value="Unassembled WGS sequence"/>
</dbReference>
<dbReference type="Pfam" id="PF00379">
    <property type="entry name" value="Chitin_bind_4"/>
    <property type="match status" value="1"/>
</dbReference>
<organism evidence="5 6">
    <name type="scientific">Loxostege sticticalis</name>
    <name type="common">Beet webworm moth</name>
    <dbReference type="NCBI Taxonomy" id="481309"/>
    <lineage>
        <taxon>Eukaryota</taxon>
        <taxon>Metazoa</taxon>
        <taxon>Ecdysozoa</taxon>
        <taxon>Arthropoda</taxon>
        <taxon>Hexapoda</taxon>
        <taxon>Insecta</taxon>
        <taxon>Pterygota</taxon>
        <taxon>Neoptera</taxon>
        <taxon>Endopterygota</taxon>
        <taxon>Lepidoptera</taxon>
        <taxon>Glossata</taxon>
        <taxon>Ditrysia</taxon>
        <taxon>Pyraloidea</taxon>
        <taxon>Crambidae</taxon>
        <taxon>Pyraustinae</taxon>
        <taxon>Loxostege</taxon>
    </lineage>
</organism>
<dbReference type="EMBL" id="JBEUOH010000004">
    <property type="protein sequence ID" value="KAL0895113.1"/>
    <property type="molecule type" value="Genomic_DNA"/>
</dbReference>
<evidence type="ECO:0000256" key="3">
    <source>
        <dbReference type="PROSITE-ProRule" id="PRU00497"/>
    </source>
</evidence>
<dbReference type="PROSITE" id="PS51155">
    <property type="entry name" value="CHIT_BIND_RR_2"/>
    <property type="match status" value="1"/>
</dbReference>
<evidence type="ECO:0000313" key="5">
    <source>
        <dbReference type="EMBL" id="KAL0895113.1"/>
    </source>
</evidence>
<evidence type="ECO:0000256" key="4">
    <source>
        <dbReference type="SAM" id="SignalP"/>
    </source>
</evidence>
<accession>A0ABR3IFR6</accession>
<feature type="chain" id="PRO_5046859300" evidence="4">
    <location>
        <begin position="24"/>
        <end position="170"/>
    </location>
</feature>
<keyword evidence="2 4" id="KW-0732">Signal</keyword>
<dbReference type="PANTHER" id="PTHR12236">
    <property type="entry name" value="STRUCTURAL CONTITUENT OF CUTICLE"/>
    <property type="match status" value="1"/>
</dbReference>
<dbReference type="PROSITE" id="PS00233">
    <property type="entry name" value="CHIT_BIND_RR_1"/>
    <property type="match status" value="1"/>
</dbReference>
<evidence type="ECO:0000313" key="6">
    <source>
        <dbReference type="Proteomes" id="UP001549920"/>
    </source>
</evidence>
<dbReference type="PRINTS" id="PR00947">
    <property type="entry name" value="CUTICLE"/>
</dbReference>
<gene>
    <name evidence="5" type="ORF">ABMA27_013569</name>
</gene>
<keyword evidence="1 3" id="KW-0193">Cuticle</keyword>
<dbReference type="InterPro" id="IPR000618">
    <property type="entry name" value="Insect_cuticle"/>
</dbReference>
<dbReference type="InterPro" id="IPR031311">
    <property type="entry name" value="CHIT_BIND_RR_consensus"/>
</dbReference>
<dbReference type="PANTHER" id="PTHR12236:SF75">
    <property type="entry name" value="CUTICULAR PROTEIN 62BB, ISOFORM A"/>
    <property type="match status" value="1"/>
</dbReference>
<evidence type="ECO:0000256" key="1">
    <source>
        <dbReference type="ARBA" id="ARBA00022460"/>
    </source>
</evidence>